<protein>
    <submittedName>
        <fullName evidence="4">DUF881 domain-containing protein</fullName>
    </submittedName>
</protein>
<dbReference type="PANTHER" id="PTHR37313:SF4">
    <property type="entry name" value="CONSERVED MEMBRANE PROTEIN-RELATED"/>
    <property type="match status" value="1"/>
</dbReference>
<dbReference type="EMBL" id="JBHMAX010000013">
    <property type="protein sequence ID" value="MFB9731665.1"/>
    <property type="molecule type" value="Genomic_DNA"/>
</dbReference>
<keyword evidence="3" id="KW-0812">Transmembrane</keyword>
<feature type="coiled-coil region" evidence="2">
    <location>
        <begin position="58"/>
        <end position="92"/>
    </location>
</feature>
<comment type="similarity">
    <text evidence="1">Belongs to the UPF0749 family.</text>
</comment>
<gene>
    <name evidence="4" type="ORF">ACFFN0_06395</name>
</gene>
<evidence type="ECO:0000256" key="1">
    <source>
        <dbReference type="ARBA" id="ARBA00009108"/>
    </source>
</evidence>
<accession>A0ABV5V1L5</accession>
<organism evidence="4 5">
    <name type="scientific">Ornithinimicrobium kibberense</name>
    <dbReference type="NCBI Taxonomy" id="282060"/>
    <lineage>
        <taxon>Bacteria</taxon>
        <taxon>Bacillati</taxon>
        <taxon>Actinomycetota</taxon>
        <taxon>Actinomycetes</taxon>
        <taxon>Micrococcales</taxon>
        <taxon>Ornithinimicrobiaceae</taxon>
        <taxon>Ornithinimicrobium</taxon>
    </lineage>
</organism>
<keyword evidence="3" id="KW-0472">Membrane</keyword>
<name>A0ABV5V1L5_9MICO</name>
<keyword evidence="3" id="KW-1133">Transmembrane helix</keyword>
<evidence type="ECO:0000313" key="5">
    <source>
        <dbReference type="Proteomes" id="UP001589613"/>
    </source>
</evidence>
<dbReference type="Proteomes" id="UP001589613">
    <property type="component" value="Unassembled WGS sequence"/>
</dbReference>
<evidence type="ECO:0000256" key="3">
    <source>
        <dbReference type="SAM" id="Phobius"/>
    </source>
</evidence>
<evidence type="ECO:0000313" key="4">
    <source>
        <dbReference type="EMBL" id="MFB9731665.1"/>
    </source>
</evidence>
<dbReference type="InterPro" id="IPR010273">
    <property type="entry name" value="DUF881"/>
</dbReference>
<dbReference type="RefSeq" id="WP_238330295.1">
    <property type="nucleotide sequence ID" value="NZ_JBHMAX010000013.1"/>
</dbReference>
<proteinExistence type="inferred from homology"/>
<keyword evidence="5" id="KW-1185">Reference proteome</keyword>
<keyword evidence="2" id="KW-0175">Coiled coil</keyword>
<evidence type="ECO:0000256" key="2">
    <source>
        <dbReference type="SAM" id="Coils"/>
    </source>
</evidence>
<reference evidence="4 5" key="1">
    <citation type="submission" date="2024-09" db="EMBL/GenBank/DDBJ databases">
        <authorList>
            <person name="Sun Q."/>
            <person name="Mori K."/>
        </authorList>
    </citation>
    <scope>NUCLEOTIDE SEQUENCE [LARGE SCALE GENOMIC DNA]</scope>
    <source>
        <strain evidence="4 5">JCM 12763</strain>
    </source>
</reference>
<dbReference type="PANTHER" id="PTHR37313">
    <property type="entry name" value="UPF0749 PROTEIN RV1825"/>
    <property type="match status" value="1"/>
</dbReference>
<dbReference type="Pfam" id="PF05949">
    <property type="entry name" value="DUF881"/>
    <property type="match status" value="1"/>
</dbReference>
<sequence length="266" mass="28295">MSSASGEPGDRPVTARRPTRTVGVTVMFLLAGLLFGTSASLARERPPVGSVNDLPSLITARDSQVRELTERAEELREEVSVLQAAVDTSQTRQLNRAADTLAPAVGLGPVEGPAVQVTLDDAGYSLDTLPEGYSVDDVVVHQQDLQGVINALWAGGAEAMMVQDQRVIATSSVQCVGNTLYLQGRVYSPPYTVTAVGDPDAMLAALEEDPTVSTYRDWAELIGLGYAVTELGSMEMPAYAGSLRPQYATPVELPGEVEEIDSTRND</sequence>
<comment type="caution">
    <text evidence="4">The sequence shown here is derived from an EMBL/GenBank/DDBJ whole genome shotgun (WGS) entry which is preliminary data.</text>
</comment>
<feature type="transmembrane region" description="Helical" evidence="3">
    <location>
        <begin position="21"/>
        <end position="42"/>
    </location>
</feature>
<dbReference type="Gene3D" id="3.30.70.1880">
    <property type="entry name" value="Protein of unknown function DUF881"/>
    <property type="match status" value="1"/>
</dbReference>